<evidence type="ECO:0000313" key="3">
    <source>
        <dbReference type="Proteomes" id="UP000001072"/>
    </source>
</evidence>
<dbReference type="AlphaFoldDB" id="F4RYT3"/>
<dbReference type="KEGG" id="mlr:MELLADRAFT_66342"/>
<dbReference type="EMBL" id="GL883131">
    <property type="protein sequence ID" value="EGG02302.1"/>
    <property type="molecule type" value="Genomic_DNA"/>
</dbReference>
<accession>F4RYT3</accession>
<proteinExistence type="predicted"/>
<dbReference type="HOGENOM" id="CLU_1343524_0_0_1"/>
<evidence type="ECO:0000256" key="1">
    <source>
        <dbReference type="SAM" id="MobiDB-lite"/>
    </source>
</evidence>
<dbReference type="GeneID" id="18930615"/>
<protein>
    <submittedName>
        <fullName evidence="2">Uncharacterized protein</fullName>
    </submittedName>
</protein>
<evidence type="ECO:0000313" key="2">
    <source>
        <dbReference type="EMBL" id="EGG02302.1"/>
    </source>
</evidence>
<feature type="compositionally biased region" description="Basic and acidic residues" evidence="1">
    <location>
        <begin position="180"/>
        <end position="196"/>
    </location>
</feature>
<name>F4RYT3_MELLP</name>
<organism evidence="3">
    <name type="scientific">Melampsora larici-populina (strain 98AG31 / pathotype 3-4-7)</name>
    <name type="common">Poplar leaf rust fungus</name>
    <dbReference type="NCBI Taxonomy" id="747676"/>
    <lineage>
        <taxon>Eukaryota</taxon>
        <taxon>Fungi</taxon>
        <taxon>Dikarya</taxon>
        <taxon>Basidiomycota</taxon>
        <taxon>Pucciniomycotina</taxon>
        <taxon>Pucciniomycetes</taxon>
        <taxon>Pucciniales</taxon>
        <taxon>Melampsoraceae</taxon>
        <taxon>Melampsora</taxon>
    </lineage>
</organism>
<keyword evidence="3" id="KW-1185">Reference proteome</keyword>
<feature type="region of interest" description="Disordered" evidence="1">
    <location>
        <begin position="126"/>
        <end position="204"/>
    </location>
</feature>
<feature type="compositionally biased region" description="Basic residues" evidence="1">
    <location>
        <begin position="130"/>
        <end position="142"/>
    </location>
</feature>
<reference evidence="3" key="1">
    <citation type="journal article" date="2011" name="Proc. Natl. Acad. Sci. U.S.A.">
        <title>Obligate biotrophy features unraveled by the genomic analysis of rust fungi.</title>
        <authorList>
            <person name="Duplessis S."/>
            <person name="Cuomo C.A."/>
            <person name="Lin Y.-C."/>
            <person name="Aerts A."/>
            <person name="Tisserant E."/>
            <person name="Veneault-Fourrey C."/>
            <person name="Joly D.L."/>
            <person name="Hacquard S."/>
            <person name="Amselem J."/>
            <person name="Cantarel B.L."/>
            <person name="Chiu R."/>
            <person name="Coutinho P.M."/>
            <person name="Feau N."/>
            <person name="Field M."/>
            <person name="Frey P."/>
            <person name="Gelhaye E."/>
            <person name="Goldberg J."/>
            <person name="Grabherr M.G."/>
            <person name="Kodira C.D."/>
            <person name="Kohler A."/>
            <person name="Kuees U."/>
            <person name="Lindquist E.A."/>
            <person name="Lucas S.M."/>
            <person name="Mago R."/>
            <person name="Mauceli E."/>
            <person name="Morin E."/>
            <person name="Murat C."/>
            <person name="Pangilinan J.L."/>
            <person name="Park R."/>
            <person name="Pearson M."/>
            <person name="Quesneville H."/>
            <person name="Rouhier N."/>
            <person name="Sakthikumar S."/>
            <person name="Salamov A.A."/>
            <person name="Schmutz J."/>
            <person name="Selles B."/>
            <person name="Shapiro H."/>
            <person name="Tanguay P."/>
            <person name="Tuskan G.A."/>
            <person name="Henrissat B."/>
            <person name="Van de Peer Y."/>
            <person name="Rouze P."/>
            <person name="Ellis J.G."/>
            <person name="Dodds P.N."/>
            <person name="Schein J.E."/>
            <person name="Zhong S."/>
            <person name="Hamelin R.C."/>
            <person name="Grigoriev I.V."/>
            <person name="Szabo L.J."/>
            <person name="Martin F."/>
        </authorList>
    </citation>
    <scope>NUCLEOTIDE SEQUENCE [LARGE SCALE GENOMIC DNA]</scope>
    <source>
        <strain evidence="3">98AG31 / pathotype 3-4-7</strain>
    </source>
</reference>
<gene>
    <name evidence="2" type="ORF">MELLADRAFT_66342</name>
</gene>
<dbReference type="VEuPathDB" id="FungiDB:MELLADRAFT_66342"/>
<dbReference type="Proteomes" id="UP000001072">
    <property type="component" value="Unassembled WGS sequence"/>
</dbReference>
<dbReference type="RefSeq" id="XP_007414287.1">
    <property type="nucleotide sequence ID" value="XM_007414225.1"/>
</dbReference>
<feature type="compositionally biased region" description="Basic and acidic residues" evidence="1">
    <location>
        <begin position="151"/>
        <end position="164"/>
    </location>
</feature>
<sequence>MKKTVSCLCNSKHIQVTNQRRAIIRLMSDSFTNAKIPYANVHKLISTWLSEGFTKEGILCHQCHTSVPKVSRENVKEAKKGVKKGVKKKEVKKKEVNKEENIELDDFEDPAAAAVKVDIDNDVATLAPARKSKPATPKKRQAKSQASKAPVSKDTKVKKAEAPKKANWKGWVVLEDGDDEHVKEDDVVVSEGEEKPRTRRQRRA</sequence>
<dbReference type="InParanoid" id="F4RYT3"/>